<evidence type="ECO:0000256" key="10">
    <source>
        <dbReference type="ARBA" id="ARBA00023075"/>
    </source>
</evidence>
<evidence type="ECO:0000256" key="7">
    <source>
        <dbReference type="ARBA" id="ARBA00022719"/>
    </source>
</evidence>
<dbReference type="Gene3D" id="3.30.460.80">
    <property type="entry name" value="NADH:ubiquinone oxidoreductase, 30kDa subunit"/>
    <property type="match status" value="1"/>
</dbReference>
<dbReference type="GO" id="GO:0030964">
    <property type="term" value="C:NADH dehydrogenase complex"/>
    <property type="evidence" value="ECO:0007669"/>
    <property type="project" value="InterPro"/>
</dbReference>
<dbReference type="EC" id="7.1.1.-" evidence="14"/>
<comment type="subunit">
    <text evidence="14">NDH-1 is composed of 13 different subunits. Subunits NuoB, CD, E, F, and G constitute the peripheral sector of the complex.</text>
</comment>
<evidence type="ECO:0000256" key="4">
    <source>
        <dbReference type="ARBA" id="ARBA00022448"/>
    </source>
</evidence>
<evidence type="ECO:0000259" key="16">
    <source>
        <dbReference type="Pfam" id="PF00346"/>
    </source>
</evidence>
<keyword evidence="4 14" id="KW-0813">Transport</keyword>
<dbReference type="InterPro" id="IPR001268">
    <property type="entry name" value="NADH_UbQ_OxRdtase_30kDa_su"/>
</dbReference>
<evidence type="ECO:0000313" key="17">
    <source>
        <dbReference type="EMBL" id="BBA36349.1"/>
    </source>
</evidence>
<dbReference type="InterPro" id="IPR022885">
    <property type="entry name" value="NDH1_su_D/H"/>
</dbReference>
<keyword evidence="10 14" id="KW-0830">Ubiquinone</keyword>
<sequence length="596" mass="68116">MASTASADSAMKAGKPNAGAAVGELRRRFGNDAFTVQAVFDGIPTLWASKERIVECLSFLKREIERPYLMLFDLTAVDERLRQNRHGLPASDFTLIYHLLSFDRNEDIRLKVALPEDGLSVPSIAGLWPNANWYEREVFDMFGIRFEGHPNLRRILMPPTWRGYPLRKDHPARATEMGRFTLSERKQEAEQEALRFVPEEWGMKREKDDVDFLFLNLGPNHPSVHGVFRIALQLDGEEIVDAVPDIGYHHRAAEKMGERQSWHTYIPYTDRVDYLGGSLNNLPYVMALEAMAGIEVPPRAQMIRVMISEFYRINNHLLFYGTFAQDVGQLSPVFYMFVDRERVFEIIEAITGGRMHSSFFRIGGTAMDLPEGWDKKVREFVDYFPKRLTHYDKMVLGNSILKRRTQGIGVYSTREAIDWGATGPGLRATGFAWDYRKARPYSGYENFEFEIPSGKNGDCYDRCRVRVEEMRQSLRIIEQCLNNMPSGPYKAFHPLTTPPPKARTMHDIETLIQHFLNVSWGPVIPAGEGSACVEGTKGLYRYYLTSDGSTMSYRTRVRTASFPHLQMIPLMSRGLMIADLIAILGSIDFVMSDVDR</sequence>
<feature type="region of interest" description="NADH dehydrogenase I subunit D" evidence="14">
    <location>
        <begin position="211"/>
        <end position="596"/>
    </location>
</feature>
<dbReference type="HAMAP" id="MF_01358">
    <property type="entry name" value="NDH1_NuoD"/>
    <property type="match status" value="1"/>
</dbReference>
<dbReference type="NCBIfam" id="NF004739">
    <property type="entry name" value="PRK06075.1"/>
    <property type="match status" value="1"/>
</dbReference>
<keyword evidence="7 14" id="KW-0874">Quinone</keyword>
<dbReference type="SUPFAM" id="SSF143243">
    <property type="entry name" value="Nqo5-like"/>
    <property type="match status" value="1"/>
</dbReference>
<dbReference type="InterPro" id="IPR014029">
    <property type="entry name" value="NADH_UbQ_OxRdtase_49kDa_CS"/>
</dbReference>
<dbReference type="SUPFAM" id="SSF56762">
    <property type="entry name" value="HydB/Nqo4-like"/>
    <property type="match status" value="1"/>
</dbReference>
<feature type="domain" description="NADH-quinone oxidoreductase subunit D" evidence="16">
    <location>
        <begin position="326"/>
        <end position="596"/>
    </location>
</feature>
<dbReference type="GO" id="GO:0005886">
    <property type="term" value="C:plasma membrane"/>
    <property type="evidence" value="ECO:0007669"/>
    <property type="project" value="UniProtKB-SubCell"/>
</dbReference>
<dbReference type="InterPro" id="IPR020396">
    <property type="entry name" value="NADH_UbQ_OxRdtase_CS"/>
</dbReference>
<dbReference type="NCBIfam" id="NF008728">
    <property type="entry name" value="PRK11742.1"/>
    <property type="match status" value="1"/>
</dbReference>
<dbReference type="GO" id="GO:0050136">
    <property type="term" value="F:NADH dehydrogenase (quinone) (non-electrogenic) activity"/>
    <property type="evidence" value="ECO:0007669"/>
    <property type="project" value="UniProtKB-UniRule"/>
</dbReference>
<evidence type="ECO:0000256" key="1">
    <source>
        <dbReference type="ARBA" id="ARBA00002378"/>
    </source>
</evidence>
<dbReference type="KEGG" id="mmai:sS8_4419"/>
<keyword evidence="18" id="KW-1185">Reference proteome</keyword>
<dbReference type="PANTHER" id="PTHR11993">
    <property type="entry name" value="NADH-UBIQUINONE OXIDOREDUCTASE 49 KDA SUBUNIT"/>
    <property type="match status" value="1"/>
</dbReference>
<dbReference type="GO" id="GO:0048038">
    <property type="term" value="F:quinone binding"/>
    <property type="evidence" value="ECO:0007669"/>
    <property type="project" value="UniProtKB-KW"/>
</dbReference>
<keyword evidence="6" id="KW-0997">Cell inner membrane</keyword>
<evidence type="ECO:0000313" key="18">
    <source>
        <dbReference type="Proteomes" id="UP000266313"/>
    </source>
</evidence>
<dbReference type="PANTHER" id="PTHR11993:SF45">
    <property type="entry name" value="NADH-QUINONE OXIDOREDUCTASE SUBUNIT C_D"/>
    <property type="match status" value="1"/>
</dbReference>
<keyword evidence="12 14" id="KW-0511">Multifunctional enzyme</keyword>
<comment type="similarity">
    <text evidence="14">In the N-terminal section; belongs to the complex I 30 kDa subunit family.</text>
</comment>
<feature type="domain" description="NADH:ubiquinone oxidoreductase 30kDa subunit" evidence="15">
    <location>
        <begin position="47"/>
        <end position="175"/>
    </location>
</feature>
<dbReference type="InterPro" id="IPR023062">
    <property type="entry name" value="NADH_DH_suCD"/>
</dbReference>
<dbReference type="Pfam" id="PF00346">
    <property type="entry name" value="Complex1_49kDa"/>
    <property type="match status" value="1"/>
</dbReference>
<dbReference type="InterPro" id="IPR001135">
    <property type="entry name" value="NADH_Q_OxRdtase_suD"/>
</dbReference>
<dbReference type="HAMAP" id="MF_01357">
    <property type="entry name" value="NDH1_NuoC"/>
    <property type="match status" value="1"/>
</dbReference>
<dbReference type="Gene3D" id="1.10.645.10">
    <property type="entry name" value="Cytochrome-c3 Hydrogenase, chain B"/>
    <property type="match status" value="1"/>
</dbReference>
<dbReference type="InterPro" id="IPR037232">
    <property type="entry name" value="NADH_quin_OxRdtase_su_C/D-like"/>
</dbReference>
<dbReference type="InterPro" id="IPR010218">
    <property type="entry name" value="NADH_DH_suC"/>
</dbReference>
<dbReference type="GO" id="GO:0022904">
    <property type="term" value="P:respiratory electron transport chain"/>
    <property type="evidence" value="ECO:0007669"/>
    <property type="project" value="UniProtKB-ARBA"/>
</dbReference>
<gene>
    <name evidence="14" type="primary">nuoC</name>
    <name evidence="14" type="synonym">nuoCD</name>
    <name evidence="14" type="synonym">nuoD</name>
    <name evidence="17" type="ORF">sS8_4419</name>
</gene>
<dbReference type="GO" id="GO:0008137">
    <property type="term" value="F:NADH dehydrogenase (ubiquinone) activity"/>
    <property type="evidence" value="ECO:0007669"/>
    <property type="project" value="InterPro"/>
</dbReference>
<organism evidence="17 18">
    <name type="scientific">Methylocaldum marinum</name>
    <dbReference type="NCBI Taxonomy" id="1432792"/>
    <lineage>
        <taxon>Bacteria</taxon>
        <taxon>Pseudomonadati</taxon>
        <taxon>Pseudomonadota</taxon>
        <taxon>Gammaproteobacteria</taxon>
        <taxon>Methylococcales</taxon>
        <taxon>Methylococcaceae</taxon>
        <taxon>Methylocaldum</taxon>
    </lineage>
</organism>
<proteinExistence type="inferred from homology"/>
<dbReference type="HAMAP" id="MF_01359">
    <property type="entry name" value="NDH1_NuoCD_1"/>
    <property type="match status" value="1"/>
</dbReference>
<dbReference type="InterPro" id="IPR029014">
    <property type="entry name" value="NiFe-Hase_large"/>
</dbReference>
<evidence type="ECO:0000256" key="6">
    <source>
        <dbReference type="ARBA" id="ARBA00022519"/>
    </source>
</evidence>
<evidence type="ECO:0000256" key="5">
    <source>
        <dbReference type="ARBA" id="ARBA00022475"/>
    </source>
</evidence>
<dbReference type="FunFam" id="1.10.645.10:FF:000001">
    <property type="entry name" value="NADH-quinone oxidoreductase subunit C/D"/>
    <property type="match status" value="1"/>
</dbReference>
<keyword evidence="5 14" id="KW-1003">Cell membrane</keyword>
<dbReference type="EMBL" id="AP017928">
    <property type="protein sequence ID" value="BBA36349.1"/>
    <property type="molecule type" value="Genomic_DNA"/>
</dbReference>
<keyword evidence="11 14" id="KW-0472">Membrane</keyword>
<protein>
    <recommendedName>
        <fullName evidence="14">NADH-quinone oxidoreductase subunit C/D</fullName>
        <ecNumber evidence="14">7.1.1.-</ecNumber>
    </recommendedName>
    <alternativeName>
        <fullName evidence="14">NADH dehydrogenase I subunit C/D</fullName>
    </alternativeName>
    <alternativeName>
        <fullName evidence="14">NDH-1 subunit C/D</fullName>
    </alternativeName>
</protein>
<comment type="function">
    <text evidence="1 14">NDH-1 shuttles electrons from NADH, via FMN and iron-sulfur (Fe-S) centers, to quinones in the respiratory chain. The immediate electron acceptor for the enzyme in this species is believed to be ubiquinone. Couples the redox reaction to proton translocation (for every two electrons transferred, four hydrogen ions are translocated across the cytoplasmic membrane), and thus conserves the redox energy in a proton gradient.</text>
</comment>
<comment type="subcellular location">
    <subcellularLocation>
        <location evidence="2">Cell inner membrane</location>
        <topology evidence="2">Peripheral membrane protein</topology>
    </subcellularLocation>
    <subcellularLocation>
        <location evidence="14">Cell membrane</location>
        <topology evidence="14">Peripheral membrane protein</topology>
        <orientation evidence="14">Cytoplasmic side</orientation>
    </subcellularLocation>
</comment>
<evidence type="ECO:0000256" key="12">
    <source>
        <dbReference type="ARBA" id="ARBA00023268"/>
    </source>
</evidence>
<dbReference type="NCBIfam" id="TIGR01961">
    <property type="entry name" value="NuoC_fam"/>
    <property type="match status" value="1"/>
</dbReference>
<evidence type="ECO:0000256" key="9">
    <source>
        <dbReference type="ARBA" id="ARBA00023027"/>
    </source>
</evidence>
<evidence type="ECO:0000256" key="2">
    <source>
        <dbReference type="ARBA" id="ARBA00004417"/>
    </source>
</evidence>
<evidence type="ECO:0000256" key="14">
    <source>
        <dbReference type="HAMAP-Rule" id="MF_01359"/>
    </source>
</evidence>
<evidence type="ECO:0000256" key="13">
    <source>
        <dbReference type="ARBA" id="ARBA00047712"/>
    </source>
</evidence>
<dbReference type="Pfam" id="PF00329">
    <property type="entry name" value="Complex1_30kDa"/>
    <property type="match status" value="1"/>
</dbReference>
<evidence type="ECO:0000256" key="8">
    <source>
        <dbReference type="ARBA" id="ARBA00022967"/>
    </source>
</evidence>
<evidence type="ECO:0000256" key="3">
    <source>
        <dbReference type="ARBA" id="ARBA00010019"/>
    </source>
</evidence>
<comment type="catalytic activity">
    <reaction evidence="13 14">
        <text>a quinone + NADH + 5 H(+)(in) = a quinol + NAD(+) + 4 H(+)(out)</text>
        <dbReference type="Rhea" id="RHEA:57888"/>
        <dbReference type="ChEBI" id="CHEBI:15378"/>
        <dbReference type="ChEBI" id="CHEBI:24646"/>
        <dbReference type="ChEBI" id="CHEBI:57540"/>
        <dbReference type="ChEBI" id="CHEBI:57945"/>
        <dbReference type="ChEBI" id="CHEBI:132124"/>
    </reaction>
</comment>
<feature type="region of interest" description="NADH dehydrogenase I subunit C" evidence="14">
    <location>
        <begin position="1"/>
        <end position="187"/>
    </location>
</feature>
<accession>A0A250L1Y9</accession>
<dbReference type="RefSeq" id="WP_119632936.1">
    <property type="nucleotide sequence ID" value="NZ_AP017928.1"/>
</dbReference>
<keyword evidence="8 14" id="KW-1278">Translocase</keyword>
<dbReference type="AlphaFoldDB" id="A0A250L1Y9"/>
<name>A0A250L1Y9_9GAMM</name>
<dbReference type="OrthoDB" id="9801496at2"/>
<evidence type="ECO:0000259" key="15">
    <source>
        <dbReference type="Pfam" id="PF00329"/>
    </source>
</evidence>
<reference evidence="17 18" key="1">
    <citation type="submission" date="2016-12" db="EMBL/GenBank/DDBJ databases">
        <title>Genome sequencing of Methylocaldum marinum.</title>
        <authorList>
            <person name="Takeuchi M."/>
            <person name="Kamagata Y."/>
            <person name="Hiraoka S."/>
            <person name="Oshima K."/>
            <person name="Hattori M."/>
            <person name="Iwasaki W."/>
        </authorList>
    </citation>
    <scope>NUCLEOTIDE SEQUENCE [LARGE SCALE GENOMIC DNA]</scope>
    <source>
        <strain evidence="17 18">S8</strain>
    </source>
</reference>
<keyword evidence="9 14" id="KW-0520">NAD</keyword>
<dbReference type="PROSITE" id="PS00535">
    <property type="entry name" value="COMPLEX1_49K"/>
    <property type="match status" value="1"/>
</dbReference>
<dbReference type="Proteomes" id="UP000266313">
    <property type="component" value="Chromosome"/>
</dbReference>
<dbReference type="NCBIfam" id="TIGR01962">
    <property type="entry name" value="NuoD"/>
    <property type="match status" value="1"/>
</dbReference>
<comment type="similarity">
    <text evidence="3 14">In the C-terminal section; belongs to the complex I 49 kDa subunit family.</text>
</comment>
<evidence type="ECO:0000256" key="11">
    <source>
        <dbReference type="ARBA" id="ARBA00023136"/>
    </source>
</evidence>
<dbReference type="PROSITE" id="PS00542">
    <property type="entry name" value="COMPLEX1_30K"/>
    <property type="match status" value="1"/>
</dbReference>
<dbReference type="GO" id="GO:0051287">
    <property type="term" value="F:NAD binding"/>
    <property type="evidence" value="ECO:0007669"/>
    <property type="project" value="InterPro"/>
</dbReference>